<organism evidence="2 3">
    <name type="scientific">Frankliniella occidentalis</name>
    <name type="common">Western flower thrips</name>
    <name type="synonym">Euthrips occidentalis</name>
    <dbReference type="NCBI Taxonomy" id="133901"/>
    <lineage>
        <taxon>Eukaryota</taxon>
        <taxon>Metazoa</taxon>
        <taxon>Ecdysozoa</taxon>
        <taxon>Arthropoda</taxon>
        <taxon>Hexapoda</taxon>
        <taxon>Insecta</taxon>
        <taxon>Pterygota</taxon>
        <taxon>Neoptera</taxon>
        <taxon>Paraneoptera</taxon>
        <taxon>Thysanoptera</taxon>
        <taxon>Terebrantia</taxon>
        <taxon>Thripoidea</taxon>
        <taxon>Thripidae</taxon>
        <taxon>Frankliniella</taxon>
    </lineage>
</organism>
<dbReference type="RefSeq" id="XP_026288640.1">
    <property type="nucleotide sequence ID" value="XM_026432855.2"/>
</dbReference>
<dbReference type="InterPro" id="IPR036910">
    <property type="entry name" value="HMG_box_dom_sf"/>
</dbReference>
<name>A0A6J1TAD7_FRAOC</name>
<feature type="compositionally biased region" description="Acidic residues" evidence="1">
    <location>
        <begin position="135"/>
        <end position="147"/>
    </location>
</feature>
<feature type="region of interest" description="Disordered" evidence="1">
    <location>
        <begin position="60"/>
        <end position="166"/>
    </location>
</feature>
<dbReference type="SUPFAM" id="SSF47095">
    <property type="entry name" value="HMG-box"/>
    <property type="match status" value="1"/>
</dbReference>
<evidence type="ECO:0000313" key="3">
    <source>
        <dbReference type="RefSeq" id="XP_026288640.1"/>
    </source>
</evidence>
<dbReference type="KEGG" id="foc:113213717"/>
<dbReference type="GeneID" id="113213717"/>
<dbReference type="CDD" id="cd00084">
    <property type="entry name" value="HMG-box_SF"/>
    <property type="match status" value="1"/>
</dbReference>
<dbReference type="GO" id="GO:0005634">
    <property type="term" value="C:nucleus"/>
    <property type="evidence" value="ECO:0007669"/>
    <property type="project" value="UniProtKB-ARBA"/>
</dbReference>
<feature type="compositionally biased region" description="Basic residues" evidence="1">
    <location>
        <begin position="76"/>
        <end position="99"/>
    </location>
</feature>
<gene>
    <name evidence="3" type="primary">LOC113213717</name>
</gene>
<evidence type="ECO:0000256" key="1">
    <source>
        <dbReference type="SAM" id="MobiDB-lite"/>
    </source>
</evidence>
<dbReference type="OrthoDB" id="10492917at2759"/>
<dbReference type="Proteomes" id="UP000504606">
    <property type="component" value="Unplaced"/>
</dbReference>
<protein>
    <submittedName>
        <fullName evidence="3">Uncharacterized protein LOC113213717</fullName>
    </submittedName>
</protein>
<proteinExistence type="predicted"/>
<dbReference type="AlphaFoldDB" id="A0A6J1TAD7"/>
<dbReference type="Gene3D" id="1.10.30.10">
    <property type="entry name" value="High mobility group box domain"/>
    <property type="match status" value="1"/>
</dbReference>
<keyword evidence="2" id="KW-1185">Reference proteome</keyword>
<evidence type="ECO:0000313" key="2">
    <source>
        <dbReference type="Proteomes" id="UP000504606"/>
    </source>
</evidence>
<feature type="compositionally biased region" description="Basic and acidic residues" evidence="1">
    <location>
        <begin position="119"/>
        <end position="134"/>
    </location>
</feature>
<accession>A0A6J1TAD7</accession>
<sequence length="166" mass="20012">MGRNAYINFYIWYYNEHRGQAPVTTIAKRAGITWRKMTPQERDRFTDRNYFPKGNVPLYLEKRKRSPHSSVATKMQYKKGMKTSRKSNQRNHLKRKANGKIKETARKEEIQVNSNNQIQEEKKKVETRTEQKDDNDNENTDEEEEPQEITAKRRSIERWMDENHYT</sequence>
<reference evidence="3" key="1">
    <citation type="submission" date="2025-08" db="UniProtKB">
        <authorList>
            <consortium name="RefSeq"/>
        </authorList>
    </citation>
    <scope>IDENTIFICATION</scope>
    <source>
        <tissue evidence="3">Whole organism</tissue>
    </source>
</reference>
<feature type="compositionally biased region" description="Basic and acidic residues" evidence="1">
    <location>
        <begin position="100"/>
        <end position="110"/>
    </location>
</feature>
<feature type="compositionally biased region" description="Basic and acidic residues" evidence="1">
    <location>
        <begin position="150"/>
        <end position="166"/>
    </location>
</feature>